<dbReference type="InterPro" id="IPR006145">
    <property type="entry name" value="PsdUridine_synth_RsuA/RluA"/>
</dbReference>
<dbReference type="GO" id="GO:0003723">
    <property type="term" value="F:RNA binding"/>
    <property type="evidence" value="ECO:0007669"/>
    <property type="project" value="InterPro"/>
</dbReference>
<dbReference type="SUPFAM" id="SSF55120">
    <property type="entry name" value="Pseudouridine synthase"/>
    <property type="match status" value="1"/>
</dbReference>
<evidence type="ECO:0000259" key="1">
    <source>
        <dbReference type="Pfam" id="PF00849"/>
    </source>
</evidence>
<dbReference type="PROSITE" id="PS01129">
    <property type="entry name" value="PSI_RLU"/>
    <property type="match status" value="1"/>
</dbReference>
<evidence type="ECO:0000313" key="3">
    <source>
        <dbReference type="Proteomes" id="UP000245974"/>
    </source>
</evidence>
<reference evidence="3" key="1">
    <citation type="submission" date="2018-03" db="EMBL/GenBank/DDBJ databases">
        <authorList>
            <person name="Blom J."/>
        </authorList>
    </citation>
    <scope>NUCLEOTIDE SEQUENCE [LARGE SCALE GENOMIC DNA]</scope>
    <source>
        <strain evidence="3">KPC-SM-21</strain>
    </source>
</reference>
<feature type="domain" description="Pseudouridine synthase RsuA/RluA-like" evidence="1">
    <location>
        <begin position="111"/>
        <end position="258"/>
    </location>
</feature>
<keyword evidence="2" id="KW-0413">Isomerase</keyword>
<dbReference type="InParanoid" id="A0A2U3MWP7"/>
<keyword evidence="3" id="KW-1185">Reference proteome</keyword>
<dbReference type="GO" id="GO:0160149">
    <property type="term" value="F:tRNA pseudouridine(65) synthase activity"/>
    <property type="evidence" value="ECO:0007669"/>
    <property type="project" value="UniProtKB-EC"/>
</dbReference>
<accession>A0A2U3MWP7</accession>
<dbReference type="InterPro" id="IPR050188">
    <property type="entry name" value="RluA_PseudoU_synthase"/>
</dbReference>
<dbReference type="InterPro" id="IPR006224">
    <property type="entry name" value="PsdUridine_synth_RluA-like_CS"/>
</dbReference>
<protein>
    <submittedName>
        <fullName evidence="2">tRNA pseudouridine synthase C</fullName>
        <ecNumber evidence="2">5.4.99.26</ecNumber>
    </submittedName>
</protein>
<dbReference type="EMBL" id="OOGT01000031">
    <property type="protein sequence ID" value="SPL69860.1"/>
    <property type="molecule type" value="Genomic_DNA"/>
</dbReference>
<dbReference type="Gene3D" id="3.30.2350.10">
    <property type="entry name" value="Pseudouridine synthase"/>
    <property type="match status" value="1"/>
</dbReference>
<dbReference type="PANTHER" id="PTHR21600">
    <property type="entry name" value="MITOCHONDRIAL RNA PSEUDOURIDINE SYNTHASE"/>
    <property type="match status" value="1"/>
</dbReference>
<proteinExistence type="predicted"/>
<name>A0A2U3MWP7_9GAMM</name>
<dbReference type="GO" id="GO:0000455">
    <property type="term" value="P:enzyme-directed rRNA pseudouridine synthesis"/>
    <property type="evidence" value="ECO:0007669"/>
    <property type="project" value="TreeGrafter"/>
</dbReference>
<dbReference type="Proteomes" id="UP000245974">
    <property type="component" value="Unassembled WGS sequence"/>
</dbReference>
<dbReference type="InterPro" id="IPR020103">
    <property type="entry name" value="PsdUridine_synth_cat_dom_sf"/>
</dbReference>
<evidence type="ECO:0000313" key="2">
    <source>
        <dbReference type="EMBL" id="SPL69860.1"/>
    </source>
</evidence>
<dbReference type="PANTHER" id="PTHR21600:SF84">
    <property type="entry name" value="PSEUDOURIDINE SYNTHASE RSUA_RLUA-LIKE DOMAIN-CONTAINING PROTEIN"/>
    <property type="match status" value="1"/>
</dbReference>
<dbReference type="Pfam" id="PF00849">
    <property type="entry name" value="PseudoU_synth_2"/>
    <property type="match status" value="1"/>
</dbReference>
<organism evidence="2 3">
    <name type="scientific">Acinetobacter stercoris</name>
    <dbReference type="NCBI Taxonomy" id="2126983"/>
    <lineage>
        <taxon>Bacteria</taxon>
        <taxon>Pseudomonadati</taxon>
        <taxon>Pseudomonadota</taxon>
        <taxon>Gammaproteobacteria</taxon>
        <taxon>Moraxellales</taxon>
        <taxon>Moraxellaceae</taxon>
        <taxon>Acinetobacter</taxon>
    </lineage>
</organism>
<dbReference type="EC" id="5.4.99.26" evidence="2"/>
<sequence length="312" mass="36720">MIDPLQPDSKPSNQNSFIPPMIDGVSASKVYLPQTHKPYETIYQYLCEKFSHIQPIEWQQRFQDGLIFDFNGSKLSLDTQYTPNIHIYYYRFLVHEIHVPFHEKILFENDDLLVVDKPHFLTMSPTGQYIQETLLVRLKKQTGNEYLTPIHRLDRETAGVVLFSKKVESRGLYQQMFANRLVQKSYHAIAPFRKDLKFPLQLSLKMEKGTPFYTMQVLDGTPNSQTDIEVLEHNDQWAKYKLTPHTGKQHQLRVHMNHLNIPIKNDPFYPIIDRKKADDFTQPLQLLAKEISFKDPIIKENFYFHSNLVLTL</sequence>
<gene>
    <name evidence="2" type="primary">truC</name>
    <name evidence="2" type="ORF">KPC_1038</name>
</gene>
<dbReference type="AlphaFoldDB" id="A0A2U3MWP7"/>